<feature type="transmembrane region" description="Helical" evidence="1">
    <location>
        <begin position="29"/>
        <end position="46"/>
    </location>
</feature>
<dbReference type="eggNOG" id="ENOG5032UVS">
    <property type="taxonomic scope" value="Bacteria"/>
</dbReference>
<keyword evidence="1" id="KW-1133">Transmembrane helix</keyword>
<dbReference type="HOGENOM" id="CLU_721329_0_0_9"/>
<dbReference type="Pfam" id="PF14897">
    <property type="entry name" value="EpsG"/>
    <property type="match status" value="1"/>
</dbReference>
<comment type="caution">
    <text evidence="2">The sequence shown here is derived from an EMBL/GenBank/DDBJ whole genome shotgun (WGS) entry which is preliminary data.</text>
</comment>
<dbReference type="InterPro" id="IPR049458">
    <property type="entry name" value="EpsG-like"/>
</dbReference>
<dbReference type="Proteomes" id="UP000004754">
    <property type="component" value="Unassembled WGS sequence"/>
</dbReference>
<dbReference type="OrthoDB" id="2329888at2"/>
<feature type="transmembrane region" description="Helical" evidence="1">
    <location>
        <begin position="205"/>
        <end position="225"/>
    </location>
</feature>
<reference evidence="2 3" key="1">
    <citation type="submission" date="2010-12" db="EMBL/GenBank/DDBJ databases">
        <authorList>
            <person name="Muzny D."/>
            <person name="Qin X."/>
            <person name="Deng J."/>
            <person name="Jiang H."/>
            <person name="Liu Y."/>
            <person name="Qu J."/>
            <person name="Song X.-Z."/>
            <person name="Zhang L."/>
            <person name="Thornton R."/>
            <person name="Coyle M."/>
            <person name="Francisco L."/>
            <person name="Jackson L."/>
            <person name="Javaid M."/>
            <person name="Korchina V."/>
            <person name="Kovar C."/>
            <person name="Mata R."/>
            <person name="Mathew T."/>
            <person name="Ngo R."/>
            <person name="Nguyen L."/>
            <person name="Nguyen N."/>
            <person name="Okwuonu G."/>
            <person name="Ongeri F."/>
            <person name="Pham C."/>
            <person name="Simmons D."/>
            <person name="Wilczek-Boney K."/>
            <person name="Hale W."/>
            <person name="Jakkamsetti A."/>
            <person name="Pham P."/>
            <person name="Ruth R."/>
            <person name="San Lucas F."/>
            <person name="Warren J."/>
            <person name="Zhang J."/>
            <person name="Zhao Z."/>
            <person name="Zhou C."/>
            <person name="Zhu D."/>
            <person name="Lee S."/>
            <person name="Bess C."/>
            <person name="Blankenburg K."/>
            <person name="Forbes L."/>
            <person name="Fu Q."/>
            <person name="Gubbala S."/>
            <person name="Hirani K."/>
            <person name="Jayaseelan J.C."/>
            <person name="Lara F."/>
            <person name="Munidasa M."/>
            <person name="Palculict T."/>
            <person name="Patil S."/>
            <person name="Pu L.-L."/>
            <person name="Saada N."/>
            <person name="Tang L."/>
            <person name="Weissenberger G."/>
            <person name="Zhu Y."/>
            <person name="Hemphill L."/>
            <person name="Shang Y."/>
            <person name="Youmans B."/>
            <person name="Ayvaz T."/>
            <person name="Ross M."/>
            <person name="Santibanez J."/>
            <person name="Aqrawi P."/>
            <person name="Gross S."/>
            <person name="Joshi V."/>
            <person name="Fowler G."/>
            <person name="Nazareth L."/>
            <person name="Reid J."/>
            <person name="Worley K."/>
            <person name="Petrosino J."/>
            <person name="Highlander S."/>
            <person name="Gibbs R."/>
        </authorList>
    </citation>
    <scope>NUCLEOTIDE SEQUENCE [LARGE SCALE GENOMIC DNA]</scope>
    <source>
        <strain evidence="2 3">ATCC 23263</strain>
    </source>
</reference>
<evidence type="ECO:0000313" key="2">
    <source>
        <dbReference type="EMBL" id="EFV02275.1"/>
    </source>
</evidence>
<sequence length="383" mass="44910">MIYLFCFALSFGICWIGEKQLKKKNKIRGGMILLLAAVLSAVLAALRDDTIGTDIHYYGNPQFFWCLQNHDLKWLIQSQIKTVEPLYVLLNFLITRVTANPHWLYFVISLLINGLFMAGLYAYRDEISLPMGWLCFLCLFYGDSLNLMRQYIAMGFLFWGFHFFLEKRYWPYGLTFAAAVLFHYTAVIGVALPVLYLIFKRWERIWVKVAIVGVVALAMIFYKPLLAHALAWGMLPPKYQLYLSDVFKMATIKSNLMICIFWLPGIILSLHKRDAFLTFDDARGPSEGSFYIFLLVLEVVIFQLRLIVFFLYRISLYFGMYKSVAYARLIRISEGKEKIVWTLLLGLLLLTIWGFRTVYLKENQIYPYTSQMMRQFIVNLRHW</sequence>
<name>E6MFB5_9FIRM</name>
<feature type="transmembrane region" description="Helical" evidence="1">
    <location>
        <begin position="169"/>
        <end position="199"/>
    </location>
</feature>
<keyword evidence="1" id="KW-0472">Membrane</keyword>
<protein>
    <recommendedName>
        <fullName evidence="4">EpsG family protein</fullName>
    </recommendedName>
</protein>
<dbReference type="EMBL" id="AEQN01000011">
    <property type="protein sequence ID" value="EFV02275.1"/>
    <property type="molecule type" value="Genomic_DNA"/>
</dbReference>
<evidence type="ECO:0000256" key="1">
    <source>
        <dbReference type="SAM" id="Phobius"/>
    </source>
</evidence>
<accession>E6MFB5</accession>
<dbReference type="AlphaFoldDB" id="E6MFB5"/>
<organism evidence="2 3">
    <name type="scientific">Pseudoramibacter alactolyticus ATCC 23263</name>
    <dbReference type="NCBI Taxonomy" id="887929"/>
    <lineage>
        <taxon>Bacteria</taxon>
        <taxon>Bacillati</taxon>
        <taxon>Bacillota</taxon>
        <taxon>Clostridia</taxon>
        <taxon>Eubacteriales</taxon>
        <taxon>Eubacteriaceae</taxon>
        <taxon>Pseudoramibacter</taxon>
    </lineage>
</organism>
<proteinExistence type="predicted"/>
<evidence type="ECO:0008006" key="4">
    <source>
        <dbReference type="Google" id="ProtNLM"/>
    </source>
</evidence>
<feature type="transmembrane region" description="Helical" evidence="1">
    <location>
        <begin position="290"/>
        <end position="318"/>
    </location>
</feature>
<feature type="transmembrane region" description="Helical" evidence="1">
    <location>
        <begin position="246"/>
        <end position="270"/>
    </location>
</feature>
<feature type="transmembrane region" description="Helical" evidence="1">
    <location>
        <begin position="129"/>
        <end position="148"/>
    </location>
</feature>
<keyword evidence="3" id="KW-1185">Reference proteome</keyword>
<dbReference type="STRING" id="887929.HMP0721_0698"/>
<evidence type="ECO:0000313" key="3">
    <source>
        <dbReference type="Proteomes" id="UP000004754"/>
    </source>
</evidence>
<keyword evidence="1" id="KW-0812">Transmembrane</keyword>
<gene>
    <name evidence="2" type="ORF">HMP0721_0698</name>
</gene>
<feature type="transmembrane region" description="Helical" evidence="1">
    <location>
        <begin position="339"/>
        <end position="359"/>
    </location>
</feature>
<feature type="transmembrane region" description="Helical" evidence="1">
    <location>
        <begin position="103"/>
        <end position="123"/>
    </location>
</feature>